<dbReference type="Pfam" id="PF00583">
    <property type="entry name" value="Acetyltransf_1"/>
    <property type="match status" value="1"/>
</dbReference>
<comment type="caution">
    <text evidence="5">The sequence shown here is derived from an EMBL/GenBank/DDBJ whole genome shotgun (WGS) entry which is preliminary data.</text>
</comment>
<accession>A0A9Q0R873</accession>
<protein>
    <submittedName>
        <fullName evidence="5">N-alpha-acetyltransferase 20</fullName>
    </submittedName>
</protein>
<dbReference type="GO" id="GO:0031416">
    <property type="term" value="C:NatB complex"/>
    <property type="evidence" value="ECO:0007669"/>
    <property type="project" value="TreeGrafter"/>
</dbReference>
<dbReference type="AlphaFoldDB" id="A0A9Q0R873"/>
<dbReference type="PANTHER" id="PTHR45910:SF1">
    <property type="entry name" value="N-ALPHA-ACETYLTRANSFERASE 20"/>
    <property type="match status" value="1"/>
</dbReference>
<dbReference type="GO" id="GO:0004596">
    <property type="term" value="F:protein-N-terminal amino-acid acetyltransferase activity"/>
    <property type="evidence" value="ECO:0007669"/>
    <property type="project" value="TreeGrafter"/>
</dbReference>
<dbReference type="FunFam" id="3.40.630.30:FF:000034">
    <property type="entry name" value="N-alpha-acetyltransferase 20"/>
    <property type="match status" value="1"/>
</dbReference>
<evidence type="ECO:0000259" key="4">
    <source>
        <dbReference type="PROSITE" id="PS51186"/>
    </source>
</evidence>
<organism evidence="5 6">
    <name type="scientific">Anaeramoeba ignava</name>
    <name type="common">Anaerobic marine amoeba</name>
    <dbReference type="NCBI Taxonomy" id="1746090"/>
    <lineage>
        <taxon>Eukaryota</taxon>
        <taxon>Metamonada</taxon>
        <taxon>Anaeramoebidae</taxon>
        <taxon>Anaeramoeba</taxon>
    </lineage>
</organism>
<evidence type="ECO:0000256" key="1">
    <source>
        <dbReference type="ARBA" id="ARBA00022679"/>
    </source>
</evidence>
<keyword evidence="1" id="KW-0808">Transferase</keyword>
<dbReference type="CDD" id="cd04301">
    <property type="entry name" value="NAT_SF"/>
    <property type="match status" value="1"/>
</dbReference>
<feature type="domain" description="N-acetyltransferase" evidence="4">
    <location>
        <begin position="2"/>
        <end position="151"/>
    </location>
</feature>
<dbReference type="InterPro" id="IPR016181">
    <property type="entry name" value="Acyl_CoA_acyltransferase"/>
</dbReference>
<evidence type="ECO:0000313" key="6">
    <source>
        <dbReference type="Proteomes" id="UP001149090"/>
    </source>
</evidence>
<dbReference type="Proteomes" id="UP001149090">
    <property type="component" value="Unassembled WGS sequence"/>
</dbReference>
<gene>
    <name evidence="5" type="ORF">M0811_11282</name>
</gene>
<dbReference type="OMA" id="EQHPSMR"/>
<keyword evidence="2" id="KW-0012">Acyltransferase</keyword>
<reference evidence="5" key="1">
    <citation type="submission" date="2022-10" db="EMBL/GenBank/DDBJ databases">
        <title>Novel sulphate-reducing endosymbionts in the free-living metamonad Anaeramoeba.</title>
        <authorList>
            <person name="Jerlstrom-Hultqvist J."/>
            <person name="Cepicka I."/>
            <person name="Gallot-Lavallee L."/>
            <person name="Salas-Leiva D."/>
            <person name="Curtis B.A."/>
            <person name="Zahonova K."/>
            <person name="Pipaliya S."/>
            <person name="Dacks J."/>
            <person name="Roger A.J."/>
        </authorList>
    </citation>
    <scope>NUCLEOTIDE SEQUENCE</scope>
    <source>
        <strain evidence="5">BMAN</strain>
    </source>
</reference>
<evidence type="ECO:0000313" key="5">
    <source>
        <dbReference type="EMBL" id="KAJ5070078.1"/>
    </source>
</evidence>
<dbReference type="PANTHER" id="PTHR45910">
    <property type="entry name" value="N-ALPHA-ACETYLTRANSFERASE 20"/>
    <property type="match status" value="1"/>
</dbReference>
<comment type="similarity">
    <text evidence="3">Belongs to the acetyltransferase family. ARD1 subfamily.</text>
</comment>
<sequence length="173" mass="19968">MTTIRRFEANDLFNFTDVNLDHLTETYHNGFYLQYLAIWPDMCALGESINKDIMGYIFGKSEGEGKMWHGHVTAVTVSPEYRRLGLARQLMQLLEGVSENIANAYFVDLYVRSSNNVAIRMYQNFGYIVFRRVLGYYSGEEDGLDMRKSLARDVEKKSMIPLGRDVTDEDDYG</sequence>
<proteinExistence type="inferred from homology"/>
<evidence type="ECO:0000256" key="2">
    <source>
        <dbReference type="ARBA" id="ARBA00023315"/>
    </source>
</evidence>
<dbReference type="PROSITE" id="PS51186">
    <property type="entry name" value="GNAT"/>
    <property type="match status" value="1"/>
</dbReference>
<dbReference type="SUPFAM" id="SSF55729">
    <property type="entry name" value="Acyl-CoA N-acyltransferases (Nat)"/>
    <property type="match status" value="1"/>
</dbReference>
<dbReference type="OrthoDB" id="10264728at2759"/>
<dbReference type="EMBL" id="JAPDFW010000099">
    <property type="protein sequence ID" value="KAJ5070078.1"/>
    <property type="molecule type" value="Genomic_DNA"/>
</dbReference>
<dbReference type="Gene3D" id="3.40.630.30">
    <property type="match status" value="1"/>
</dbReference>
<evidence type="ECO:0000256" key="3">
    <source>
        <dbReference type="ARBA" id="ARBA00025786"/>
    </source>
</evidence>
<dbReference type="InterPro" id="IPR000182">
    <property type="entry name" value="GNAT_dom"/>
</dbReference>
<keyword evidence="6" id="KW-1185">Reference proteome</keyword>
<name>A0A9Q0R873_ANAIG</name>
<dbReference type="InterPro" id="IPR051646">
    <property type="entry name" value="NatB_acetyltransferase_subunit"/>
</dbReference>